<evidence type="ECO:0000313" key="3">
    <source>
        <dbReference type="Proteomes" id="UP001362999"/>
    </source>
</evidence>
<reference evidence="2 3" key="1">
    <citation type="journal article" date="2024" name="J Genomics">
        <title>Draft genome sequencing and assembly of Favolaschia claudopus CIRM-BRFM 2984 isolated from oak limbs.</title>
        <authorList>
            <person name="Navarro D."/>
            <person name="Drula E."/>
            <person name="Chaduli D."/>
            <person name="Cazenave R."/>
            <person name="Ahrendt S."/>
            <person name="Wang J."/>
            <person name="Lipzen A."/>
            <person name="Daum C."/>
            <person name="Barry K."/>
            <person name="Grigoriev I.V."/>
            <person name="Favel A."/>
            <person name="Rosso M.N."/>
            <person name="Martin F."/>
        </authorList>
    </citation>
    <scope>NUCLEOTIDE SEQUENCE [LARGE SCALE GENOMIC DNA]</scope>
    <source>
        <strain evidence="2 3">CIRM-BRFM 2984</strain>
    </source>
</reference>
<feature type="region of interest" description="Disordered" evidence="1">
    <location>
        <begin position="1"/>
        <end position="67"/>
    </location>
</feature>
<proteinExistence type="predicted"/>
<evidence type="ECO:0000256" key="1">
    <source>
        <dbReference type="SAM" id="MobiDB-lite"/>
    </source>
</evidence>
<dbReference type="EMBL" id="JAWWNJ010000016">
    <property type="protein sequence ID" value="KAK7040043.1"/>
    <property type="molecule type" value="Genomic_DNA"/>
</dbReference>
<feature type="region of interest" description="Disordered" evidence="1">
    <location>
        <begin position="163"/>
        <end position="214"/>
    </location>
</feature>
<feature type="compositionally biased region" description="Low complexity" evidence="1">
    <location>
        <begin position="57"/>
        <end position="67"/>
    </location>
</feature>
<keyword evidence="3" id="KW-1185">Reference proteome</keyword>
<name>A0AAW0CKF4_9AGAR</name>
<organism evidence="2 3">
    <name type="scientific">Favolaschia claudopus</name>
    <dbReference type="NCBI Taxonomy" id="2862362"/>
    <lineage>
        <taxon>Eukaryota</taxon>
        <taxon>Fungi</taxon>
        <taxon>Dikarya</taxon>
        <taxon>Basidiomycota</taxon>
        <taxon>Agaricomycotina</taxon>
        <taxon>Agaricomycetes</taxon>
        <taxon>Agaricomycetidae</taxon>
        <taxon>Agaricales</taxon>
        <taxon>Marasmiineae</taxon>
        <taxon>Mycenaceae</taxon>
        <taxon>Favolaschia</taxon>
    </lineage>
</organism>
<feature type="compositionally biased region" description="Low complexity" evidence="1">
    <location>
        <begin position="173"/>
        <end position="192"/>
    </location>
</feature>
<evidence type="ECO:0000313" key="2">
    <source>
        <dbReference type="EMBL" id="KAK7040043.1"/>
    </source>
</evidence>
<accession>A0AAW0CKF4</accession>
<protein>
    <submittedName>
        <fullName evidence="2">Uncharacterized protein</fullName>
    </submittedName>
</protein>
<feature type="compositionally biased region" description="Low complexity" evidence="1">
    <location>
        <begin position="1"/>
        <end position="12"/>
    </location>
</feature>
<dbReference type="Proteomes" id="UP001362999">
    <property type="component" value="Unassembled WGS sequence"/>
</dbReference>
<sequence length="214" mass="22944">MSTTGGSTTRSSLGPTEIRTAPPKSDTASITPQLLRPAIRVPRARRQTRRLPPPLSPSSSARLDPSSSRAHAILGEHRLPTSYALPRIREALTQAPPSPRLAQHRLHQHDPISTIASVPHAHPAPPHLTLVNASTCPTCSSTASLETRRRAWGRDCTISSPHLTRHTARASHPTPLSSQLLSAPLPSSSLTTGFSSLHTSTDEAVEAHAPFSRE</sequence>
<dbReference type="AlphaFoldDB" id="A0AAW0CKF4"/>
<gene>
    <name evidence="2" type="ORF">R3P38DRAFT_3181871</name>
</gene>
<comment type="caution">
    <text evidence="2">The sequence shown here is derived from an EMBL/GenBank/DDBJ whole genome shotgun (WGS) entry which is preliminary data.</text>
</comment>